<dbReference type="Proteomes" id="UP000195062">
    <property type="component" value="Unassembled WGS sequence"/>
</dbReference>
<evidence type="ECO:0000313" key="2">
    <source>
        <dbReference type="EMBL" id="OUE02404.1"/>
    </source>
</evidence>
<sequence length="62" mass="6540">MTGSSPHADSAGTPWAGRSFEPTPFPDDDGSAPPPSRPRSRGTVAARSGRPRSWTRSAMRAC</sequence>
<evidence type="ECO:0000256" key="1">
    <source>
        <dbReference type="SAM" id="MobiDB-lite"/>
    </source>
</evidence>
<feature type="region of interest" description="Disordered" evidence="1">
    <location>
        <begin position="1"/>
        <end position="62"/>
    </location>
</feature>
<evidence type="ECO:0000313" key="3">
    <source>
        <dbReference type="Proteomes" id="UP000195062"/>
    </source>
</evidence>
<keyword evidence="3" id="KW-1185">Reference proteome</keyword>
<proteinExistence type="predicted"/>
<name>A0A251XH57_CLAMM</name>
<dbReference type="EMBL" id="MDHH01000002">
    <property type="protein sequence ID" value="OUE02404.1"/>
    <property type="molecule type" value="Genomic_DNA"/>
</dbReference>
<protein>
    <submittedName>
        <fullName evidence="2">Uncharacterized protein</fullName>
    </submittedName>
</protein>
<organism evidence="2 3">
    <name type="scientific">Clavibacter michiganensis subsp. michiganensis</name>
    <dbReference type="NCBI Taxonomy" id="33013"/>
    <lineage>
        <taxon>Bacteria</taxon>
        <taxon>Bacillati</taxon>
        <taxon>Actinomycetota</taxon>
        <taxon>Actinomycetes</taxon>
        <taxon>Micrococcales</taxon>
        <taxon>Microbacteriaceae</taxon>
        <taxon>Clavibacter</taxon>
    </lineage>
</organism>
<comment type="caution">
    <text evidence="2">The sequence shown here is derived from an EMBL/GenBank/DDBJ whole genome shotgun (WGS) entry which is preliminary data.</text>
</comment>
<reference evidence="2 3" key="1">
    <citation type="submission" date="2016-08" db="EMBL/GenBank/DDBJ databases">
        <title>Genome sequence of Clavibacter michiganensis subsp. michiganensis strain CASJ007.</title>
        <authorList>
            <person name="Thapa S.P."/>
            <person name="Coaker G."/>
        </authorList>
    </citation>
    <scope>NUCLEOTIDE SEQUENCE [LARGE SCALE GENOMIC DNA]</scope>
    <source>
        <strain evidence="2">CASJ007</strain>
    </source>
</reference>
<dbReference type="AlphaFoldDB" id="A0A251XH57"/>
<gene>
    <name evidence="2" type="ORF">CMMCAS07_10330</name>
</gene>
<accession>A0A251XH57</accession>